<keyword evidence="11" id="KW-0449">Lipoprotein</keyword>
<evidence type="ECO:0000256" key="7">
    <source>
        <dbReference type="ARBA" id="ARBA00022827"/>
    </source>
</evidence>
<keyword evidence="6" id="KW-0479">Metal-binding</keyword>
<keyword evidence="8" id="KW-0460">Magnesium</keyword>
<dbReference type="Proteomes" id="UP000184295">
    <property type="component" value="Unassembled WGS sequence"/>
</dbReference>
<dbReference type="PANTHER" id="PTHR30040:SF2">
    <property type="entry name" value="FAD:PROTEIN FMN TRANSFERASE"/>
    <property type="match status" value="1"/>
</dbReference>
<keyword evidence="12" id="KW-1185">Reference proteome</keyword>
<proteinExistence type="predicted"/>
<evidence type="ECO:0000256" key="8">
    <source>
        <dbReference type="ARBA" id="ARBA00022842"/>
    </source>
</evidence>
<dbReference type="InterPro" id="IPR003374">
    <property type="entry name" value="ApbE-like_sf"/>
</dbReference>
<dbReference type="OrthoDB" id="9778595at2"/>
<dbReference type="STRING" id="1121881.SAMN02745225_01681"/>
<dbReference type="GO" id="GO:0016740">
    <property type="term" value="F:transferase activity"/>
    <property type="evidence" value="ECO:0007669"/>
    <property type="project" value="UniProtKB-KW"/>
</dbReference>
<name>A0A1M4WHL0_9ACTN</name>
<dbReference type="EC" id="2.7.1.180" evidence="2"/>
<keyword evidence="7" id="KW-0274">FAD</keyword>
<dbReference type="SUPFAM" id="SSF143631">
    <property type="entry name" value="ApbE-like"/>
    <property type="match status" value="1"/>
</dbReference>
<protein>
    <recommendedName>
        <fullName evidence="3">FAD:protein FMN transferase</fullName>
        <ecNumber evidence="2">2.7.1.180</ecNumber>
    </recommendedName>
    <alternativeName>
        <fullName evidence="9">Flavin transferase</fullName>
    </alternativeName>
</protein>
<dbReference type="InterPro" id="IPR024932">
    <property type="entry name" value="ApbE"/>
</dbReference>
<evidence type="ECO:0000256" key="6">
    <source>
        <dbReference type="ARBA" id="ARBA00022723"/>
    </source>
</evidence>
<evidence type="ECO:0000313" key="12">
    <source>
        <dbReference type="Proteomes" id="UP000184295"/>
    </source>
</evidence>
<evidence type="ECO:0000313" key="11">
    <source>
        <dbReference type="EMBL" id="SHE80728.1"/>
    </source>
</evidence>
<dbReference type="Pfam" id="PF02424">
    <property type="entry name" value="ApbE"/>
    <property type="match status" value="1"/>
</dbReference>
<dbReference type="EMBL" id="FQUL01000025">
    <property type="protein sequence ID" value="SHE80728.1"/>
    <property type="molecule type" value="Genomic_DNA"/>
</dbReference>
<comment type="cofactor">
    <cofactor evidence="1">
        <name>Mg(2+)</name>
        <dbReference type="ChEBI" id="CHEBI:18420"/>
    </cofactor>
</comment>
<evidence type="ECO:0000256" key="2">
    <source>
        <dbReference type="ARBA" id="ARBA00011955"/>
    </source>
</evidence>
<evidence type="ECO:0000256" key="5">
    <source>
        <dbReference type="ARBA" id="ARBA00022679"/>
    </source>
</evidence>
<dbReference type="GO" id="GO:0046872">
    <property type="term" value="F:metal ion binding"/>
    <property type="evidence" value="ECO:0007669"/>
    <property type="project" value="UniProtKB-KW"/>
</dbReference>
<evidence type="ECO:0000256" key="10">
    <source>
        <dbReference type="ARBA" id="ARBA00048540"/>
    </source>
</evidence>
<dbReference type="PANTHER" id="PTHR30040">
    <property type="entry name" value="THIAMINE BIOSYNTHESIS LIPOPROTEIN APBE"/>
    <property type="match status" value="1"/>
</dbReference>
<gene>
    <name evidence="11" type="ORF">SAMN02745225_01681</name>
</gene>
<reference evidence="12" key="1">
    <citation type="submission" date="2016-11" db="EMBL/GenBank/DDBJ databases">
        <authorList>
            <person name="Varghese N."/>
            <person name="Submissions S."/>
        </authorList>
    </citation>
    <scope>NUCLEOTIDE SEQUENCE [LARGE SCALE GENOMIC DNA]</scope>
    <source>
        <strain evidence="12">DSM 19514</strain>
    </source>
</reference>
<accession>A0A1M4WHL0</accession>
<dbReference type="AlphaFoldDB" id="A0A1M4WHL0"/>
<keyword evidence="4" id="KW-0285">Flavoprotein</keyword>
<evidence type="ECO:0000256" key="9">
    <source>
        <dbReference type="ARBA" id="ARBA00031306"/>
    </source>
</evidence>
<organism evidence="11 12">
    <name type="scientific">Ferrithrix thermotolerans DSM 19514</name>
    <dbReference type="NCBI Taxonomy" id="1121881"/>
    <lineage>
        <taxon>Bacteria</taxon>
        <taxon>Bacillati</taxon>
        <taxon>Actinomycetota</taxon>
        <taxon>Acidimicrobiia</taxon>
        <taxon>Acidimicrobiales</taxon>
        <taxon>Acidimicrobiaceae</taxon>
        <taxon>Ferrithrix</taxon>
    </lineage>
</organism>
<dbReference type="Gene3D" id="3.10.520.10">
    <property type="entry name" value="ApbE-like domains"/>
    <property type="match status" value="2"/>
</dbReference>
<keyword evidence="5" id="KW-0808">Transferase</keyword>
<evidence type="ECO:0000256" key="4">
    <source>
        <dbReference type="ARBA" id="ARBA00022630"/>
    </source>
</evidence>
<sequence length="243" mass="26616">MFIRNVLAMGTVFNFFLDSKGKSTSHFEDLVERCADLLGRLEQRFSPWIEDSEVSRFRRDEVEEPSELFDEVMLLCYRALEVTGGYFDCWTSESGYDPTGLVKGWAIEKALSLLASAGVEAGGINGGGDIALLPGWRQMVGVQHPNRSDAICGVVEVESAVATSGVYQRGNHLYNPFGGDVVALSATVVGAELWLCDAFATALCVGGDDVLFLLERYPGYEGFFIDRDEKLYKTSGLDLKPGP</sequence>
<comment type="catalytic activity">
    <reaction evidence="10">
        <text>L-threonyl-[protein] + FAD = FMN-L-threonyl-[protein] + AMP + H(+)</text>
        <dbReference type="Rhea" id="RHEA:36847"/>
        <dbReference type="Rhea" id="RHEA-COMP:11060"/>
        <dbReference type="Rhea" id="RHEA-COMP:11061"/>
        <dbReference type="ChEBI" id="CHEBI:15378"/>
        <dbReference type="ChEBI" id="CHEBI:30013"/>
        <dbReference type="ChEBI" id="CHEBI:57692"/>
        <dbReference type="ChEBI" id="CHEBI:74257"/>
        <dbReference type="ChEBI" id="CHEBI:456215"/>
        <dbReference type="EC" id="2.7.1.180"/>
    </reaction>
</comment>
<evidence type="ECO:0000256" key="3">
    <source>
        <dbReference type="ARBA" id="ARBA00016337"/>
    </source>
</evidence>
<evidence type="ECO:0000256" key="1">
    <source>
        <dbReference type="ARBA" id="ARBA00001946"/>
    </source>
</evidence>
<dbReference type="RefSeq" id="WP_072791270.1">
    <property type="nucleotide sequence ID" value="NZ_FQUL01000025.1"/>
</dbReference>